<feature type="domain" description="Ig-like" evidence="3">
    <location>
        <begin position="78"/>
        <end position="162"/>
    </location>
</feature>
<dbReference type="PANTHER" id="PTHR45080">
    <property type="entry name" value="CONTACTIN 5"/>
    <property type="match status" value="1"/>
</dbReference>
<dbReference type="SMART" id="SM00409">
    <property type="entry name" value="IG"/>
    <property type="match status" value="1"/>
</dbReference>
<dbReference type="CDD" id="cd00096">
    <property type="entry name" value="Ig"/>
    <property type="match status" value="1"/>
</dbReference>
<dbReference type="InterPro" id="IPR007110">
    <property type="entry name" value="Ig-like_dom"/>
</dbReference>
<dbReference type="SMART" id="SM00408">
    <property type="entry name" value="IGc2"/>
    <property type="match status" value="1"/>
</dbReference>
<dbReference type="Bgee" id="ENSAMXG00000031979">
    <property type="expression patterns" value="Expressed in muscle tissue and 11 other cell types or tissues"/>
</dbReference>
<sequence length="182" mass="20009">MSGVWKFRFMRWFKNGLELLMDQSEHGISQIQNGSLLIGSVAASQSGDYKCLAVNEADEWTVCIKLMLILSSTYPVPPEIWGDKVTNLTVTLKHPMTLSCDAHGVPIPSITWTKDGKPVRSHLQIFSNGTLHISATQRSDSGLYTCSARNIAGRASQDIRLLIQGELLSKQSCSPPSVLHTP</sequence>
<evidence type="ECO:0000259" key="3">
    <source>
        <dbReference type="PROSITE" id="PS50835"/>
    </source>
</evidence>
<keyword evidence="2" id="KW-1015">Disulfide bond</keyword>
<protein>
    <recommendedName>
        <fullName evidence="3">Ig-like domain-containing protein</fullName>
    </recommendedName>
</protein>
<dbReference type="GO" id="GO:0007156">
    <property type="term" value="P:homophilic cell adhesion via plasma membrane adhesion molecules"/>
    <property type="evidence" value="ECO:0007669"/>
    <property type="project" value="TreeGrafter"/>
</dbReference>
<dbReference type="GO" id="GO:0005886">
    <property type="term" value="C:plasma membrane"/>
    <property type="evidence" value="ECO:0007669"/>
    <property type="project" value="TreeGrafter"/>
</dbReference>
<reference evidence="4" key="3">
    <citation type="submission" date="2025-08" db="UniProtKB">
        <authorList>
            <consortium name="Ensembl"/>
        </authorList>
    </citation>
    <scope>IDENTIFICATION</scope>
</reference>
<dbReference type="FunFam" id="2.60.40.10:FF:000186">
    <property type="entry name" value="Hemicentin 1"/>
    <property type="match status" value="1"/>
</dbReference>
<dbReference type="InterPro" id="IPR003598">
    <property type="entry name" value="Ig_sub2"/>
</dbReference>
<dbReference type="SUPFAM" id="SSF48726">
    <property type="entry name" value="Immunoglobulin"/>
    <property type="match status" value="2"/>
</dbReference>
<dbReference type="InParanoid" id="A0A3B1IKH8"/>
<dbReference type="InterPro" id="IPR013098">
    <property type="entry name" value="Ig_I-set"/>
</dbReference>
<dbReference type="Pfam" id="PF13927">
    <property type="entry name" value="Ig_3"/>
    <property type="match status" value="1"/>
</dbReference>
<dbReference type="AlphaFoldDB" id="A0A3B1IKH8"/>
<dbReference type="InterPro" id="IPR003599">
    <property type="entry name" value="Ig_sub"/>
</dbReference>
<reference evidence="4" key="4">
    <citation type="submission" date="2025-09" db="UniProtKB">
        <authorList>
            <consortium name="Ensembl"/>
        </authorList>
    </citation>
    <scope>IDENTIFICATION</scope>
</reference>
<reference evidence="5" key="2">
    <citation type="journal article" date="2014" name="Nat. Commun.">
        <title>The cavefish genome reveals candidate genes for eye loss.</title>
        <authorList>
            <person name="McGaugh S.E."/>
            <person name="Gross J.B."/>
            <person name="Aken B."/>
            <person name="Blin M."/>
            <person name="Borowsky R."/>
            <person name="Chalopin D."/>
            <person name="Hinaux H."/>
            <person name="Jeffery W.R."/>
            <person name="Keene A."/>
            <person name="Ma L."/>
            <person name="Minx P."/>
            <person name="Murphy D."/>
            <person name="O'Quin K.E."/>
            <person name="Retaux S."/>
            <person name="Rohner N."/>
            <person name="Searle S.M."/>
            <person name="Stahl B.A."/>
            <person name="Tabin C."/>
            <person name="Volff J.N."/>
            <person name="Yoshizawa M."/>
            <person name="Warren W.C."/>
        </authorList>
    </citation>
    <scope>NUCLEOTIDE SEQUENCE [LARGE SCALE GENOMIC DNA]</scope>
    <source>
        <strain evidence="5">female</strain>
    </source>
</reference>
<reference evidence="5" key="1">
    <citation type="submission" date="2013-03" db="EMBL/GenBank/DDBJ databases">
        <authorList>
            <person name="Jeffery W."/>
            <person name="Warren W."/>
            <person name="Wilson R.K."/>
        </authorList>
    </citation>
    <scope>NUCLEOTIDE SEQUENCE</scope>
    <source>
        <strain evidence="5">female</strain>
    </source>
</reference>
<dbReference type="InterPro" id="IPR050958">
    <property type="entry name" value="Cell_Adh-Cytoskel_Orgn"/>
</dbReference>
<evidence type="ECO:0000313" key="5">
    <source>
        <dbReference type="Proteomes" id="UP000018467"/>
    </source>
</evidence>
<evidence type="ECO:0000256" key="1">
    <source>
        <dbReference type="ARBA" id="ARBA00022729"/>
    </source>
</evidence>
<dbReference type="Gene3D" id="2.60.40.10">
    <property type="entry name" value="Immunoglobulins"/>
    <property type="match status" value="2"/>
</dbReference>
<dbReference type="PROSITE" id="PS50835">
    <property type="entry name" value="IG_LIKE"/>
    <property type="match status" value="2"/>
</dbReference>
<dbReference type="PANTHER" id="PTHR45080:SF8">
    <property type="entry name" value="IG-LIKE DOMAIN-CONTAINING PROTEIN"/>
    <property type="match status" value="1"/>
</dbReference>
<accession>A0A3B1IKH8</accession>
<dbReference type="Pfam" id="PF07679">
    <property type="entry name" value="I-set"/>
    <property type="match status" value="1"/>
</dbReference>
<feature type="domain" description="Ig-like" evidence="3">
    <location>
        <begin position="1"/>
        <end position="63"/>
    </location>
</feature>
<dbReference type="GeneTree" id="ENSGT00940000164697"/>
<proteinExistence type="predicted"/>
<name>A0A3B1IKH8_ASTMX</name>
<dbReference type="Proteomes" id="UP000018467">
    <property type="component" value="Unassembled WGS sequence"/>
</dbReference>
<evidence type="ECO:0000313" key="4">
    <source>
        <dbReference type="Ensembl" id="ENSAMXP00000029739.1"/>
    </source>
</evidence>
<dbReference type="InterPro" id="IPR013783">
    <property type="entry name" value="Ig-like_fold"/>
</dbReference>
<keyword evidence="1" id="KW-0732">Signal</keyword>
<dbReference type="Ensembl" id="ENSAMXT00000054451.1">
    <property type="protein sequence ID" value="ENSAMXP00000029739.1"/>
    <property type="gene ID" value="ENSAMXG00000031979.1"/>
</dbReference>
<dbReference type="InterPro" id="IPR036179">
    <property type="entry name" value="Ig-like_dom_sf"/>
</dbReference>
<organism evidence="4 5">
    <name type="scientific">Astyanax mexicanus</name>
    <name type="common">Blind cave fish</name>
    <name type="synonym">Astyanax fasciatus mexicanus</name>
    <dbReference type="NCBI Taxonomy" id="7994"/>
    <lineage>
        <taxon>Eukaryota</taxon>
        <taxon>Metazoa</taxon>
        <taxon>Chordata</taxon>
        <taxon>Craniata</taxon>
        <taxon>Vertebrata</taxon>
        <taxon>Euteleostomi</taxon>
        <taxon>Actinopterygii</taxon>
        <taxon>Neopterygii</taxon>
        <taxon>Teleostei</taxon>
        <taxon>Ostariophysi</taxon>
        <taxon>Characiformes</taxon>
        <taxon>Characoidei</taxon>
        <taxon>Acestrorhamphidae</taxon>
        <taxon>Acestrorhamphinae</taxon>
        <taxon>Astyanax</taxon>
    </lineage>
</organism>
<keyword evidence="5" id="KW-1185">Reference proteome</keyword>
<evidence type="ECO:0000256" key="2">
    <source>
        <dbReference type="ARBA" id="ARBA00023157"/>
    </source>
</evidence>